<dbReference type="InterPro" id="IPR027417">
    <property type="entry name" value="P-loop_NTPase"/>
</dbReference>
<organism evidence="1 2">
    <name type="scientific">Dorea longicatena</name>
    <dbReference type="NCBI Taxonomy" id="88431"/>
    <lineage>
        <taxon>Bacteria</taxon>
        <taxon>Bacillati</taxon>
        <taxon>Bacillota</taxon>
        <taxon>Clostridia</taxon>
        <taxon>Lachnospirales</taxon>
        <taxon>Lachnospiraceae</taxon>
        <taxon>Dorea</taxon>
    </lineage>
</organism>
<sequence>MADVAIVSSYVDGYVFVVRTMYKDLGEIRKAMEMLQSVQGKIAGFVVNDVEEKNDTDHTYENMAMITEAGITNNERAP</sequence>
<dbReference type="Gene3D" id="3.40.50.300">
    <property type="entry name" value="P-loop containing nucleotide triphosphate hydrolases"/>
    <property type="match status" value="1"/>
</dbReference>
<dbReference type="EMBL" id="WWSB01000003">
    <property type="protein sequence ID" value="MZK17428.1"/>
    <property type="molecule type" value="Genomic_DNA"/>
</dbReference>
<accession>A0A845KKC5</accession>
<dbReference type="Proteomes" id="UP000446719">
    <property type="component" value="Unassembled WGS sequence"/>
</dbReference>
<evidence type="ECO:0000313" key="2">
    <source>
        <dbReference type="Proteomes" id="UP000446719"/>
    </source>
</evidence>
<reference evidence="1 2" key="1">
    <citation type="journal article" date="2019" name="Nat. Med.">
        <title>A library of human gut bacterial isolates paired with longitudinal multiomics data enables mechanistic microbiome research.</title>
        <authorList>
            <person name="Poyet M."/>
            <person name="Groussin M."/>
            <person name="Gibbons S.M."/>
            <person name="Avila-Pacheco J."/>
            <person name="Jiang X."/>
            <person name="Kearney S.M."/>
            <person name="Perrotta A.R."/>
            <person name="Berdy B."/>
            <person name="Zhao S."/>
            <person name="Lieberman T.D."/>
            <person name="Swanson P.K."/>
            <person name="Smith M."/>
            <person name="Roesemann S."/>
            <person name="Alexander J.E."/>
            <person name="Rich S.A."/>
            <person name="Livny J."/>
            <person name="Vlamakis H."/>
            <person name="Clish C."/>
            <person name="Bullock K."/>
            <person name="Deik A."/>
            <person name="Scott J."/>
            <person name="Pierce K.A."/>
            <person name="Xavier R.J."/>
            <person name="Alm E.J."/>
        </authorList>
    </citation>
    <scope>NUCLEOTIDE SEQUENCE [LARGE SCALE GENOMIC DNA]</scope>
    <source>
        <strain evidence="1 2">BIOML-A7</strain>
    </source>
</reference>
<dbReference type="AlphaFoldDB" id="A0A845KKC5"/>
<name>A0A845KKC5_9FIRM</name>
<protein>
    <submittedName>
        <fullName evidence="1">Uncharacterized protein</fullName>
    </submittedName>
</protein>
<dbReference type="RefSeq" id="WP_161158964.1">
    <property type="nucleotide sequence ID" value="NZ_WWSB01000003.1"/>
</dbReference>
<comment type="caution">
    <text evidence="1">The sequence shown here is derived from an EMBL/GenBank/DDBJ whole genome shotgun (WGS) entry which is preliminary data.</text>
</comment>
<gene>
    <name evidence="1" type="ORF">GT565_04735</name>
</gene>
<proteinExistence type="predicted"/>
<evidence type="ECO:0000313" key="1">
    <source>
        <dbReference type="EMBL" id="MZK17428.1"/>
    </source>
</evidence>